<accession>A0A8R2JKP6</accession>
<dbReference type="Pfam" id="PF14291">
    <property type="entry name" value="DUF4371"/>
    <property type="match status" value="1"/>
</dbReference>
<dbReference type="RefSeq" id="XP_029340953.1">
    <property type="nucleotide sequence ID" value="XM_029485093.1"/>
</dbReference>
<sequence length="598" mass="68079">MLREAHKDETNSSPVYSIANDEHKVNDSFENSEIDFNDLIINSNSTQTTSSNNDYDIGLYINRTSSKTFSDDIKEKLLKNTWIPESFTNLHVQLILKHKMEHFVKNCVVFGPGSFSGKVSHQSVGQLVSKPLQNWKSAKEICYRHSCLQYHQLAVLKSDNFLKMADGKIDSVQLETIIFCGRQEIPLRGHKDYGRLSLNDPDNNDGNFRALLRYRAKNDDDTLKSHILNAGGKQMYSMKKAKFFTVLADETSDVQGIEQFSLAVRYFDEEVNEIREDFLKFVPVHDVTGKGLATTIKKELQSLGLDLNYMRGQGYDGAMSGAFNGVQAIILEEYSMAIYTHCVSHSLNLVLNDASKLQPVRNCIGAIREISTFMRASVRRSNILKTKLSKQGLTPSRLINYCDTRWVERHEEIVNFKNDILPIIETMEQIVSDNKDDGAAARSFHKKLCDFEFLITLVTVSKMLAITHQISVSLQKPDIDLSSAIGHIELVQSVINDIRSNVEIEFKQLYLSAQAISSKLNIEPSIPRIVGIQRHRHNYSTNSPDVYYRISLFIPYLDELNKSLVNRFSKHKKTLIDVPYIKIVRFFVPNLAIYAVTL</sequence>
<dbReference type="PANTHER" id="PTHR46289">
    <property type="entry name" value="52 KDA REPRESSOR OF THE INHIBITOR OF THE PROTEIN KINASE-LIKE PROTEIN-RELATED"/>
    <property type="match status" value="1"/>
</dbReference>
<name>A0A8R2JKP6_ACYPI</name>
<organism evidence="2 3">
    <name type="scientific">Acyrthosiphon pisum</name>
    <name type="common">Pea aphid</name>
    <dbReference type="NCBI Taxonomy" id="7029"/>
    <lineage>
        <taxon>Eukaryota</taxon>
        <taxon>Metazoa</taxon>
        <taxon>Ecdysozoa</taxon>
        <taxon>Arthropoda</taxon>
        <taxon>Hexapoda</taxon>
        <taxon>Insecta</taxon>
        <taxon>Pterygota</taxon>
        <taxon>Neoptera</taxon>
        <taxon>Paraneoptera</taxon>
        <taxon>Hemiptera</taxon>
        <taxon>Sternorrhyncha</taxon>
        <taxon>Aphidomorpha</taxon>
        <taxon>Aphidoidea</taxon>
        <taxon>Aphididae</taxon>
        <taxon>Macrosiphini</taxon>
        <taxon>Acyrthosiphon</taxon>
    </lineage>
</organism>
<dbReference type="SUPFAM" id="SSF53098">
    <property type="entry name" value="Ribonuclease H-like"/>
    <property type="match status" value="1"/>
</dbReference>
<dbReference type="GeneID" id="100571178"/>
<dbReference type="EnsemblMetazoa" id="XM_029485093.1">
    <property type="protein sequence ID" value="XP_029340953.1"/>
    <property type="gene ID" value="LOC100571178"/>
</dbReference>
<reference evidence="3" key="1">
    <citation type="submission" date="2010-06" db="EMBL/GenBank/DDBJ databases">
        <authorList>
            <person name="Jiang H."/>
            <person name="Abraham K."/>
            <person name="Ali S."/>
            <person name="Alsbrooks S.L."/>
            <person name="Anim B.N."/>
            <person name="Anosike U.S."/>
            <person name="Attaway T."/>
            <person name="Bandaranaike D.P."/>
            <person name="Battles P.K."/>
            <person name="Bell S.N."/>
            <person name="Bell A.V."/>
            <person name="Beltran B."/>
            <person name="Bickham C."/>
            <person name="Bustamante Y."/>
            <person name="Caleb T."/>
            <person name="Canada A."/>
            <person name="Cardenas V."/>
            <person name="Carter K."/>
            <person name="Chacko J."/>
            <person name="Chandrabose M.N."/>
            <person name="Chavez D."/>
            <person name="Chavez A."/>
            <person name="Chen L."/>
            <person name="Chu H.-S."/>
            <person name="Claassen K.J."/>
            <person name="Cockrell R."/>
            <person name="Collins M."/>
            <person name="Cooper J.A."/>
            <person name="Cree A."/>
            <person name="Curry S.M."/>
            <person name="Da Y."/>
            <person name="Dao M.D."/>
            <person name="Das B."/>
            <person name="Davila M.-L."/>
            <person name="Davy-Carroll L."/>
            <person name="Denson S."/>
            <person name="Dinh H."/>
            <person name="Ebong V.E."/>
            <person name="Edwards J.R."/>
            <person name="Egan A."/>
            <person name="El-Daye J."/>
            <person name="Escobedo L."/>
            <person name="Fernandez S."/>
            <person name="Fernando P.R."/>
            <person name="Flagg N."/>
            <person name="Forbes L.D."/>
            <person name="Fowler R.G."/>
            <person name="Fu Q."/>
            <person name="Gabisi R.A."/>
            <person name="Ganer J."/>
            <person name="Garbino Pronczuk A."/>
            <person name="Garcia R.M."/>
            <person name="Garner T."/>
            <person name="Garrett T.E."/>
            <person name="Gonzalez D.A."/>
            <person name="Hamid H."/>
            <person name="Hawkins E.S."/>
            <person name="Hirani K."/>
            <person name="Hogues M.E."/>
            <person name="Hollins B."/>
            <person name="Hsiao C.-H."/>
            <person name="Jabil R."/>
            <person name="James M.L."/>
            <person name="Jhangiani S.N."/>
            <person name="Johnson B."/>
            <person name="Johnson Q."/>
            <person name="Joshi V."/>
            <person name="Kalu J.B."/>
            <person name="Kam C."/>
            <person name="Kashfia A."/>
            <person name="Keebler J."/>
            <person name="Kisamo H."/>
            <person name="Kovar C.L."/>
            <person name="Lago L.A."/>
            <person name="Lai C.-Y."/>
            <person name="Laidlaw J."/>
            <person name="Lara F."/>
            <person name="Le T.-K."/>
            <person name="Lee S.L."/>
            <person name="Legall F.H."/>
            <person name="Lemon S.J."/>
            <person name="Lewis L.R."/>
            <person name="Li B."/>
            <person name="Liu Y."/>
            <person name="Liu Y.-S."/>
            <person name="Lopez J."/>
            <person name="Lozado R.J."/>
            <person name="Lu J."/>
            <person name="Madu R.C."/>
            <person name="Maheshwari M."/>
            <person name="Maheshwari R."/>
            <person name="Malloy K."/>
            <person name="Martinez E."/>
            <person name="Mathew T."/>
            <person name="Mercado I.C."/>
            <person name="Mercado C."/>
            <person name="Meyer B."/>
            <person name="Montgomery K."/>
            <person name="Morgan M.B."/>
            <person name="Munidasa M."/>
            <person name="Nazareth L.V."/>
            <person name="Nelson J."/>
            <person name="Ng B.M."/>
            <person name="Nguyen N.B."/>
            <person name="Nguyen P.Q."/>
            <person name="Nguyen T."/>
            <person name="Obregon M."/>
            <person name="Okwuonu G.O."/>
            <person name="Onwere C.G."/>
            <person name="Orozco G."/>
            <person name="Parra A."/>
            <person name="Patel S."/>
            <person name="Patil S."/>
            <person name="Perez A."/>
            <person name="Perez Y."/>
            <person name="Pham C."/>
            <person name="Primus E.L."/>
            <person name="Pu L.-L."/>
            <person name="Puazo M."/>
            <person name="Qin X."/>
            <person name="Quiroz J.B."/>
            <person name="Reese J."/>
            <person name="Richards S."/>
            <person name="Rives C.M."/>
            <person name="Robberts R."/>
            <person name="Ruiz S.J."/>
            <person name="Ruiz M.J."/>
            <person name="Santibanez J."/>
            <person name="Schneider B.W."/>
            <person name="Sisson I."/>
            <person name="Smith M."/>
            <person name="Sodergren E."/>
            <person name="Song X.-Z."/>
            <person name="Song B.B."/>
            <person name="Summersgill H."/>
            <person name="Thelus R."/>
            <person name="Thornton R.D."/>
            <person name="Trejos Z.Y."/>
            <person name="Usmani K."/>
            <person name="Vattathil S."/>
            <person name="Villasana D."/>
            <person name="Walker D.L."/>
            <person name="Wang S."/>
            <person name="Wang K."/>
            <person name="White C.S."/>
            <person name="Williams A.C."/>
            <person name="Williamson J."/>
            <person name="Wilson K."/>
            <person name="Woghiren I.O."/>
            <person name="Woodworth J.R."/>
            <person name="Worley K.C."/>
            <person name="Wright R.A."/>
            <person name="Wu W."/>
            <person name="Young L."/>
            <person name="Zhang L."/>
            <person name="Zhang J."/>
            <person name="Zhu Y."/>
            <person name="Muzny D.M."/>
            <person name="Weinstock G."/>
            <person name="Gibbs R.A."/>
        </authorList>
    </citation>
    <scope>NUCLEOTIDE SEQUENCE [LARGE SCALE GENOMIC DNA]</scope>
    <source>
        <strain evidence="3">LSR1</strain>
    </source>
</reference>
<dbReference type="AlphaFoldDB" id="A0A8R2JKP6"/>
<dbReference type="KEGG" id="api:100571178"/>
<feature type="domain" description="DUF4371" evidence="1">
    <location>
        <begin position="242"/>
        <end position="325"/>
    </location>
</feature>
<evidence type="ECO:0000259" key="1">
    <source>
        <dbReference type="Pfam" id="PF14291"/>
    </source>
</evidence>
<dbReference type="InterPro" id="IPR025398">
    <property type="entry name" value="DUF4371"/>
</dbReference>
<evidence type="ECO:0000313" key="2">
    <source>
        <dbReference type="EnsemblMetazoa" id="XP_029340953.1"/>
    </source>
</evidence>
<proteinExistence type="predicted"/>
<dbReference type="InterPro" id="IPR052958">
    <property type="entry name" value="IFN-induced_PKR_regulator"/>
</dbReference>
<evidence type="ECO:0000313" key="3">
    <source>
        <dbReference type="Proteomes" id="UP000007819"/>
    </source>
</evidence>
<protein>
    <recommendedName>
        <fullName evidence="1">DUF4371 domain-containing protein</fullName>
    </recommendedName>
</protein>
<dbReference type="OrthoDB" id="6618661at2759"/>
<dbReference type="PANTHER" id="PTHR46289:SF14">
    <property type="entry name" value="DUF4371 DOMAIN-CONTAINING PROTEIN"/>
    <property type="match status" value="1"/>
</dbReference>
<dbReference type="Proteomes" id="UP000007819">
    <property type="component" value="Chromosome X"/>
</dbReference>
<reference evidence="2" key="2">
    <citation type="submission" date="2022-06" db="UniProtKB">
        <authorList>
            <consortium name="EnsemblMetazoa"/>
        </authorList>
    </citation>
    <scope>IDENTIFICATION</scope>
</reference>
<keyword evidence="3" id="KW-1185">Reference proteome</keyword>
<dbReference type="InterPro" id="IPR012337">
    <property type="entry name" value="RNaseH-like_sf"/>
</dbReference>